<evidence type="ECO:0000259" key="4">
    <source>
        <dbReference type="Pfam" id="PF08028"/>
    </source>
</evidence>
<dbReference type="Pfam" id="PF02771">
    <property type="entry name" value="Acyl-CoA_dh_N"/>
    <property type="match status" value="1"/>
</dbReference>
<dbReference type="InterPro" id="IPR036250">
    <property type="entry name" value="AcylCo_DH-like_C"/>
</dbReference>
<dbReference type="Gene3D" id="1.10.540.10">
    <property type="entry name" value="Acyl-CoA dehydrogenase/oxidase, N-terminal domain"/>
    <property type="match status" value="1"/>
</dbReference>
<evidence type="ECO:0000313" key="5">
    <source>
        <dbReference type="EMBL" id="MBB3859598.1"/>
    </source>
</evidence>
<evidence type="ECO:0000256" key="2">
    <source>
        <dbReference type="SAM" id="MobiDB-lite"/>
    </source>
</evidence>
<dbReference type="SUPFAM" id="SSF47203">
    <property type="entry name" value="Acyl-CoA dehydrogenase C-terminal domain-like"/>
    <property type="match status" value="1"/>
</dbReference>
<keyword evidence="5" id="KW-0503">Monooxygenase</keyword>
<dbReference type="Proteomes" id="UP000562395">
    <property type="component" value="Unassembled WGS sequence"/>
</dbReference>
<keyword evidence="6" id="KW-1185">Reference proteome</keyword>
<dbReference type="RefSeq" id="WP_183611815.1">
    <property type="nucleotide sequence ID" value="NZ_JACICY010000001.1"/>
</dbReference>
<dbReference type="Pfam" id="PF08028">
    <property type="entry name" value="Acyl-CoA_dh_2"/>
    <property type="match status" value="1"/>
</dbReference>
<feature type="domain" description="Acyl-CoA dehydrogenase C-terminal" evidence="4">
    <location>
        <begin position="259"/>
        <end position="394"/>
    </location>
</feature>
<dbReference type="InterPro" id="IPR037069">
    <property type="entry name" value="AcylCoA_DH/ox_N_sf"/>
</dbReference>
<dbReference type="Gene3D" id="1.20.140.10">
    <property type="entry name" value="Butyryl-CoA Dehydrogenase, subunit A, domain 3"/>
    <property type="match status" value="1"/>
</dbReference>
<dbReference type="InterPro" id="IPR013107">
    <property type="entry name" value="Acyl-CoA_DH_C"/>
</dbReference>
<dbReference type="Gene3D" id="2.40.110.10">
    <property type="entry name" value="Butyryl-CoA Dehydrogenase, subunit A, domain 2"/>
    <property type="match status" value="1"/>
</dbReference>
<dbReference type="InterPro" id="IPR013786">
    <property type="entry name" value="AcylCoA_DH/ox_N"/>
</dbReference>
<dbReference type="GO" id="GO:0016627">
    <property type="term" value="F:oxidoreductase activity, acting on the CH-CH group of donors"/>
    <property type="evidence" value="ECO:0007669"/>
    <property type="project" value="InterPro"/>
</dbReference>
<accession>A0A7W5ZTB6</accession>
<gene>
    <name evidence="5" type="ORF">GGQ88_000838</name>
</gene>
<proteinExistence type="predicted"/>
<reference evidence="5 6" key="1">
    <citation type="submission" date="2020-08" db="EMBL/GenBank/DDBJ databases">
        <title>Genomic Encyclopedia of Type Strains, Phase IV (KMG-IV): sequencing the most valuable type-strain genomes for metagenomic binning, comparative biology and taxonomic classification.</title>
        <authorList>
            <person name="Goeker M."/>
        </authorList>
    </citation>
    <scope>NUCLEOTIDE SEQUENCE [LARGE SCALE GENOMIC DNA]</scope>
    <source>
        <strain evidence="5 6">DSM 14552</strain>
    </source>
</reference>
<dbReference type="GO" id="GO:0036383">
    <property type="term" value="F:3-hydroxy-9,10-secoandrosta-1,3,5(10)-triene-9,17-dione monooxygenase activity"/>
    <property type="evidence" value="ECO:0007669"/>
    <property type="project" value="UniProtKB-EC"/>
</dbReference>
<dbReference type="SUPFAM" id="SSF56645">
    <property type="entry name" value="Acyl-CoA dehydrogenase NM domain-like"/>
    <property type="match status" value="1"/>
</dbReference>
<keyword evidence="1 5" id="KW-0560">Oxidoreductase</keyword>
<evidence type="ECO:0000256" key="1">
    <source>
        <dbReference type="ARBA" id="ARBA00023002"/>
    </source>
</evidence>
<dbReference type="PIRSF" id="PIRSF016578">
    <property type="entry name" value="HsaA"/>
    <property type="match status" value="1"/>
</dbReference>
<dbReference type="EC" id="1.14.14.12" evidence="5"/>
<dbReference type="AlphaFoldDB" id="A0A7W5ZTB6"/>
<comment type="caution">
    <text evidence="5">The sequence shown here is derived from an EMBL/GenBank/DDBJ whole genome shotgun (WGS) entry which is preliminary data.</text>
</comment>
<organism evidence="5 6">
    <name type="scientific">Novosphingobium hassiacum</name>
    <dbReference type="NCBI Taxonomy" id="173676"/>
    <lineage>
        <taxon>Bacteria</taxon>
        <taxon>Pseudomonadati</taxon>
        <taxon>Pseudomonadota</taxon>
        <taxon>Alphaproteobacteria</taxon>
        <taxon>Sphingomonadales</taxon>
        <taxon>Sphingomonadaceae</taxon>
        <taxon>Novosphingobium</taxon>
    </lineage>
</organism>
<protein>
    <submittedName>
        <fullName evidence="5">3-hydroxy-9,10-secoandrosta-1,3,5(10)-triene-9, 17-dione monooxygenase</fullName>
        <ecNumber evidence="5">1.14.14.12</ecNumber>
    </submittedName>
</protein>
<dbReference type="EMBL" id="JACICY010000001">
    <property type="protein sequence ID" value="MBB3859598.1"/>
    <property type="molecule type" value="Genomic_DNA"/>
</dbReference>
<name>A0A7W5ZTB6_9SPHN</name>
<evidence type="ECO:0000259" key="3">
    <source>
        <dbReference type="Pfam" id="PF02771"/>
    </source>
</evidence>
<dbReference type="InterPro" id="IPR009100">
    <property type="entry name" value="AcylCoA_DH/oxidase_NM_dom_sf"/>
</dbReference>
<feature type="region of interest" description="Disordered" evidence="2">
    <location>
        <begin position="1"/>
        <end position="21"/>
    </location>
</feature>
<feature type="domain" description="Acyl-CoA dehydrogenase/oxidase N-terminal" evidence="3">
    <location>
        <begin position="42"/>
        <end position="107"/>
    </location>
</feature>
<dbReference type="GO" id="GO:0050660">
    <property type="term" value="F:flavin adenine dinucleotide binding"/>
    <property type="evidence" value="ECO:0007669"/>
    <property type="project" value="InterPro"/>
</dbReference>
<evidence type="ECO:0000313" key="6">
    <source>
        <dbReference type="Proteomes" id="UP000562395"/>
    </source>
</evidence>
<sequence length="412" mass="44538">MASLAADGSLRIQPLPQPEPDLTQKRLLERARALRPLLRASQGECESNGRVPQAVVDALIKGGFFRIVQPRVFGGYEFDIATFYRVIMEIARGCSETGWVTSLVGGHPLLLSRYPAETQAEIYGADGDVRCPGALTPLGTASRVQGGYRITHSWVSASGCDLGTHFMGLARIDADDGGTLVQLLVDIGDCSIEDDWFVMGMRGTGSKRVTVTDLFVPDHRVLVVSGMARGAEPLDADVPLHENSMYSGLIGPFLIGETAAVAVGAARGALDIYEELLLTKKSMAPPFRERCHDPVAQQYYGEALSLVLTAEAAMVKSGEDYMAFAQAAKHEGTPFDTAKGLQLTMIAQRCVELSWQAIDLIYRTAGTTASAKQGMPIGRILRNIAVLRTHPVLQRENTAIQLAKLKLLDRVA</sequence>
<dbReference type="InterPro" id="IPR046373">
    <property type="entry name" value="Acyl-CoA_Oxase/DH_mid-dom_sf"/>
</dbReference>